<keyword evidence="3" id="KW-0378">Hydrolase</keyword>
<comment type="caution">
    <text evidence="3">The sequence shown here is derived from an EMBL/GenBank/DDBJ whole genome shotgun (WGS) entry which is preliminary data.</text>
</comment>
<evidence type="ECO:0000313" key="4">
    <source>
        <dbReference type="Proteomes" id="UP000612893"/>
    </source>
</evidence>
<dbReference type="InterPro" id="IPR029058">
    <property type="entry name" value="AB_hydrolase_fold"/>
</dbReference>
<evidence type="ECO:0000313" key="3">
    <source>
        <dbReference type="EMBL" id="MBJ7598557.1"/>
    </source>
</evidence>
<reference evidence="3" key="1">
    <citation type="submission" date="2020-10" db="EMBL/GenBank/DDBJ databases">
        <title>Ca. Dormibacterota MAGs.</title>
        <authorList>
            <person name="Montgomery K."/>
        </authorList>
    </citation>
    <scope>NUCLEOTIDE SEQUENCE [LARGE SCALE GENOMIC DNA]</scope>
    <source>
        <strain evidence="3">SC8812_S17_10</strain>
    </source>
</reference>
<keyword evidence="1" id="KW-1133">Transmembrane helix</keyword>
<dbReference type="PANTHER" id="PTHR43433:SF5">
    <property type="entry name" value="AB HYDROLASE-1 DOMAIN-CONTAINING PROTEIN"/>
    <property type="match status" value="1"/>
</dbReference>
<protein>
    <submittedName>
        <fullName evidence="3">Alpha/beta fold hydrolase</fullName>
    </submittedName>
</protein>
<dbReference type="GO" id="GO:0046503">
    <property type="term" value="P:glycerolipid catabolic process"/>
    <property type="evidence" value="ECO:0007669"/>
    <property type="project" value="TreeGrafter"/>
</dbReference>
<dbReference type="Pfam" id="PF00561">
    <property type="entry name" value="Abhydrolase_1"/>
    <property type="match status" value="1"/>
</dbReference>
<proteinExistence type="predicted"/>
<keyword evidence="4" id="KW-1185">Reference proteome</keyword>
<dbReference type="Gene3D" id="3.40.50.1820">
    <property type="entry name" value="alpha/beta hydrolase"/>
    <property type="match status" value="1"/>
</dbReference>
<keyword evidence="1" id="KW-0472">Membrane</keyword>
<keyword evidence="1" id="KW-0812">Transmembrane</keyword>
<feature type="transmembrane region" description="Helical" evidence="1">
    <location>
        <begin position="109"/>
        <end position="132"/>
    </location>
</feature>
<dbReference type="InterPro" id="IPR050471">
    <property type="entry name" value="AB_hydrolase"/>
</dbReference>
<dbReference type="EMBL" id="JAEKNR010000118">
    <property type="protein sequence ID" value="MBJ7598557.1"/>
    <property type="molecule type" value="Genomic_DNA"/>
</dbReference>
<evidence type="ECO:0000259" key="2">
    <source>
        <dbReference type="Pfam" id="PF00561"/>
    </source>
</evidence>
<name>A0A934K122_9BACT</name>
<evidence type="ECO:0000256" key="1">
    <source>
        <dbReference type="SAM" id="Phobius"/>
    </source>
</evidence>
<feature type="domain" description="AB hydrolase-1" evidence="2">
    <location>
        <begin position="17"/>
        <end position="243"/>
    </location>
</feature>
<dbReference type="PANTHER" id="PTHR43433">
    <property type="entry name" value="HYDROLASE, ALPHA/BETA FOLD FAMILY PROTEIN"/>
    <property type="match status" value="1"/>
</dbReference>
<dbReference type="AlphaFoldDB" id="A0A934K122"/>
<organism evidence="3 4">
    <name type="scientific">Candidatus Nephthysia bennettiae</name>
    <dbReference type="NCBI Taxonomy" id="3127016"/>
    <lineage>
        <taxon>Bacteria</taxon>
        <taxon>Bacillati</taxon>
        <taxon>Candidatus Dormiibacterota</taxon>
        <taxon>Candidatus Dormibacteria</taxon>
        <taxon>Candidatus Dormibacterales</taxon>
        <taxon>Candidatus Dormibacteraceae</taxon>
        <taxon>Candidatus Nephthysia</taxon>
    </lineage>
</organism>
<accession>A0A934K122</accession>
<sequence>MSVDGMRLRVRIEGKGPPLLLVMGLGGNVEMWRPLLDAMDGRQTIAFDAPGTGESDLPRRPLRMTALAAIVGRLLDQLGHHRVDVLGVSFGGAVAQQLAIQDPQRVRRLILAATTFGLGGIPGNPLTMAILFTPLRYYSRRYLDLVAPYLYGRGAGDGQLVRQQTAARLHRPPSLAGYYLQIAAIAGWTSLPYLRRIGQPTLVMGGTDDRIVPLVNARIMNRLIPDARLHVVDGGGHLFLLDRARESAAAISGFLGQA</sequence>
<dbReference type="GO" id="GO:0004806">
    <property type="term" value="F:triacylglycerol lipase activity"/>
    <property type="evidence" value="ECO:0007669"/>
    <property type="project" value="TreeGrafter"/>
</dbReference>
<dbReference type="Proteomes" id="UP000612893">
    <property type="component" value="Unassembled WGS sequence"/>
</dbReference>
<dbReference type="SUPFAM" id="SSF53474">
    <property type="entry name" value="alpha/beta-Hydrolases"/>
    <property type="match status" value="1"/>
</dbReference>
<dbReference type="InterPro" id="IPR000073">
    <property type="entry name" value="AB_hydrolase_1"/>
</dbReference>
<dbReference type="RefSeq" id="WP_338201653.1">
    <property type="nucleotide sequence ID" value="NZ_JAEKNR010000118.1"/>
</dbReference>
<dbReference type="PRINTS" id="PR00111">
    <property type="entry name" value="ABHYDROLASE"/>
</dbReference>
<gene>
    <name evidence="3" type="ORF">JF922_10795</name>
</gene>